<dbReference type="EMBL" id="JBBWUH010000003">
    <property type="protein sequence ID" value="KAK8173878.1"/>
    <property type="molecule type" value="Genomic_DNA"/>
</dbReference>
<evidence type="ECO:0000313" key="3">
    <source>
        <dbReference type="Proteomes" id="UP001456524"/>
    </source>
</evidence>
<sequence length="137" mass="14598">MRNTILITLLALVVALVSGVAISDDIGALKNKQGGNSDYCKGVIGFSKMTIWRKGRPKEQKLAPEHRIPIGERDIADAIRSCRLGLGKGCKMIICDLAQGLRCSYSSYAPGPDTVIPDANSGNAEFYDPNCALSGKG</sequence>
<feature type="signal peptide" evidence="1">
    <location>
        <begin position="1"/>
        <end position="19"/>
    </location>
</feature>
<evidence type="ECO:0000256" key="1">
    <source>
        <dbReference type="SAM" id="SignalP"/>
    </source>
</evidence>
<gene>
    <name evidence="2" type="ORF">IWX90DRAFT_499987</name>
</gene>
<evidence type="ECO:0008006" key="4">
    <source>
        <dbReference type="Google" id="ProtNLM"/>
    </source>
</evidence>
<keyword evidence="3" id="KW-1185">Reference proteome</keyword>
<feature type="chain" id="PRO_5045678269" description="DUF4189 domain-containing protein" evidence="1">
    <location>
        <begin position="20"/>
        <end position="137"/>
    </location>
</feature>
<dbReference type="Proteomes" id="UP001456524">
    <property type="component" value="Unassembled WGS sequence"/>
</dbReference>
<reference evidence="2 3" key="1">
    <citation type="journal article" date="2022" name="G3 (Bethesda)">
        <title>Enemy or ally: a genomic approach to elucidate the lifestyle of Phyllosticta citrichinaensis.</title>
        <authorList>
            <person name="Buijs V.A."/>
            <person name="Groenewald J.Z."/>
            <person name="Haridas S."/>
            <person name="LaButti K.M."/>
            <person name="Lipzen A."/>
            <person name="Martin F.M."/>
            <person name="Barry K."/>
            <person name="Grigoriev I.V."/>
            <person name="Crous P.W."/>
            <person name="Seidl M.F."/>
        </authorList>
    </citation>
    <scope>NUCLEOTIDE SEQUENCE [LARGE SCALE GENOMIC DNA]</scope>
    <source>
        <strain evidence="2 3">CBS 129764</strain>
    </source>
</reference>
<proteinExistence type="predicted"/>
<keyword evidence="1" id="KW-0732">Signal</keyword>
<evidence type="ECO:0000313" key="2">
    <source>
        <dbReference type="EMBL" id="KAK8173878.1"/>
    </source>
</evidence>
<protein>
    <recommendedName>
        <fullName evidence="4">DUF4189 domain-containing protein</fullName>
    </recommendedName>
</protein>
<organism evidence="2 3">
    <name type="scientific">Phyllosticta citrichinensis</name>
    <dbReference type="NCBI Taxonomy" id="1130410"/>
    <lineage>
        <taxon>Eukaryota</taxon>
        <taxon>Fungi</taxon>
        <taxon>Dikarya</taxon>
        <taxon>Ascomycota</taxon>
        <taxon>Pezizomycotina</taxon>
        <taxon>Dothideomycetes</taxon>
        <taxon>Dothideomycetes incertae sedis</taxon>
        <taxon>Botryosphaeriales</taxon>
        <taxon>Phyllostictaceae</taxon>
        <taxon>Phyllosticta</taxon>
    </lineage>
</organism>
<comment type="caution">
    <text evidence="2">The sequence shown here is derived from an EMBL/GenBank/DDBJ whole genome shotgun (WGS) entry which is preliminary data.</text>
</comment>
<accession>A0ABR1Y0D8</accession>
<name>A0ABR1Y0D8_9PEZI</name>